<dbReference type="SUPFAM" id="SSF53448">
    <property type="entry name" value="Nucleotide-diphospho-sugar transferases"/>
    <property type="match status" value="1"/>
</dbReference>
<dbReference type="PANTHER" id="PTHR22916:SF3">
    <property type="entry name" value="UDP-GLCNAC:BETAGAL BETA-1,3-N-ACETYLGLUCOSAMINYLTRANSFERASE-LIKE PROTEIN 1"/>
    <property type="match status" value="1"/>
</dbReference>
<sequence>MKTSVVMATYNGEDYILSQLDSLRIQTKKIDEIIIQDDESTDNTIKIINDYILKYQLKDWKVIENKVNIGWKKSFIELLEKSTGDIVFFCDQDDIWETNKVELMYDTFLKYPNIGILMSDYELFFDSKKNREINIELISYSKKRIGNKLFKVLPQNFDRINIRPGCTMAIRKSEKEKIKNLFILSDCKIPHDSCAYFVGILSSNLYLLEEKLINWRKHSSSSMTKEIHQNSRYNKMLKIVNNKLLCYAAVNNYVSKYYPQNEEMKKMFSLTLNKIIIKKNNLEHKKIFHTIIDYKNYYGVKDLISYLTAIFM</sequence>
<protein>
    <submittedName>
        <fullName evidence="2">Glycosyltransferase</fullName>
    </submittedName>
</protein>
<dbReference type="PANTHER" id="PTHR22916">
    <property type="entry name" value="GLYCOSYLTRANSFERASE"/>
    <property type="match status" value="1"/>
</dbReference>
<keyword evidence="2" id="KW-0808">Transferase</keyword>
<feature type="domain" description="Glycosyltransferase 2-like" evidence="1">
    <location>
        <begin position="4"/>
        <end position="134"/>
    </location>
</feature>
<dbReference type="RefSeq" id="WP_153495633.1">
    <property type="nucleotide sequence ID" value="NZ_WITJ01000004.1"/>
</dbReference>
<dbReference type="Proteomes" id="UP000439550">
    <property type="component" value="Unassembled WGS sequence"/>
</dbReference>
<dbReference type="Gene3D" id="3.90.550.10">
    <property type="entry name" value="Spore Coat Polysaccharide Biosynthesis Protein SpsA, Chain A"/>
    <property type="match status" value="1"/>
</dbReference>
<organism evidence="2 3">
    <name type="scientific">Lactococcus hircilactis</name>
    <dbReference type="NCBI Taxonomy" id="1494462"/>
    <lineage>
        <taxon>Bacteria</taxon>
        <taxon>Bacillati</taxon>
        <taxon>Bacillota</taxon>
        <taxon>Bacilli</taxon>
        <taxon>Lactobacillales</taxon>
        <taxon>Streptococcaceae</taxon>
        <taxon>Lactococcus</taxon>
    </lineage>
</organism>
<name>A0A7X2CZV1_9LACT</name>
<accession>A0A7X2CZV1</accession>
<evidence type="ECO:0000259" key="1">
    <source>
        <dbReference type="Pfam" id="PF00535"/>
    </source>
</evidence>
<reference evidence="2 3" key="1">
    <citation type="submission" date="2019-10" db="EMBL/GenBank/DDBJ databases">
        <authorList>
            <person name="Dong K."/>
        </authorList>
    </citation>
    <scope>NUCLEOTIDE SEQUENCE [LARGE SCALE GENOMIC DNA]</scope>
    <source>
        <strain evidence="2 3">DSM 28960</strain>
    </source>
</reference>
<dbReference type="AlphaFoldDB" id="A0A7X2CZV1"/>
<dbReference type="EMBL" id="WITJ01000004">
    <property type="protein sequence ID" value="MQW39009.1"/>
    <property type="molecule type" value="Genomic_DNA"/>
</dbReference>
<comment type="caution">
    <text evidence="2">The sequence shown here is derived from an EMBL/GenBank/DDBJ whole genome shotgun (WGS) entry which is preliminary data.</text>
</comment>
<gene>
    <name evidence="2" type="ORF">GHI93_03450</name>
</gene>
<keyword evidence="3" id="KW-1185">Reference proteome</keyword>
<dbReference type="GO" id="GO:0016758">
    <property type="term" value="F:hexosyltransferase activity"/>
    <property type="evidence" value="ECO:0007669"/>
    <property type="project" value="UniProtKB-ARBA"/>
</dbReference>
<proteinExistence type="predicted"/>
<evidence type="ECO:0000313" key="3">
    <source>
        <dbReference type="Proteomes" id="UP000439550"/>
    </source>
</evidence>
<evidence type="ECO:0000313" key="2">
    <source>
        <dbReference type="EMBL" id="MQW39009.1"/>
    </source>
</evidence>
<dbReference type="InterPro" id="IPR001173">
    <property type="entry name" value="Glyco_trans_2-like"/>
</dbReference>
<dbReference type="OrthoDB" id="9802649at2"/>
<dbReference type="Pfam" id="PF00535">
    <property type="entry name" value="Glycos_transf_2"/>
    <property type="match status" value="1"/>
</dbReference>
<dbReference type="InterPro" id="IPR029044">
    <property type="entry name" value="Nucleotide-diphossugar_trans"/>
</dbReference>